<keyword evidence="1" id="KW-0812">Transmembrane</keyword>
<dbReference type="Proteomes" id="UP001431199">
    <property type="component" value="Unassembled WGS sequence"/>
</dbReference>
<feature type="transmembrane region" description="Helical" evidence="1">
    <location>
        <begin position="20"/>
        <end position="37"/>
    </location>
</feature>
<evidence type="ECO:0000313" key="3">
    <source>
        <dbReference type="Proteomes" id="UP001431199"/>
    </source>
</evidence>
<organism evidence="2 3">
    <name type="scientific">Eubacterium album</name>
    <dbReference type="NCBI Taxonomy" id="2978477"/>
    <lineage>
        <taxon>Bacteria</taxon>
        <taxon>Bacillati</taxon>
        <taxon>Bacillota</taxon>
        <taxon>Clostridia</taxon>
        <taxon>Eubacteriales</taxon>
        <taxon>Eubacteriaceae</taxon>
        <taxon>Eubacterium</taxon>
    </lineage>
</organism>
<evidence type="ECO:0000256" key="1">
    <source>
        <dbReference type="SAM" id="Phobius"/>
    </source>
</evidence>
<comment type="caution">
    <text evidence="2">The sequence shown here is derived from an EMBL/GenBank/DDBJ whole genome shotgun (WGS) entry which is preliminary data.</text>
</comment>
<evidence type="ECO:0000313" key="2">
    <source>
        <dbReference type="EMBL" id="MCT7398713.1"/>
    </source>
</evidence>
<dbReference type="InterPro" id="IPR007047">
    <property type="entry name" value="Flp_Fap"/>
</dbReference>
<dbReference type="RefSeq" id="WP_260978601.1">
    <property type="nucleotide sequence ID" value="NZ_JAODBU010000006.1"/>
</dbReference>
<proteinExistence type="predicted"/>
<gene>
    <name evidence="2" type="ORF">N5B56_06380</name>
</gene>
<keyword evidence="1" id="KW-1133">Transmembrane helix</keyword>
<keyword evidence="3" id="KW-1185">Reference proteome</keyword>
<keyword evidence="1" id="KW-0472">Membrane</keyword>
<sequence>MRDVKNFLMDEDGQGMVEYGLIIGLVAIVVIGALTLLGPKIGGLFNKAGDALNNAGH</sequence>
<protein>
    <submittedName>
        <fullName evidence="2">Flp family type IVb pilin</fullName>
    </submittedName>
</protein>
<dbReference type="Pfam" id="PF04964">
    <property type="entry name" value="Flp_Fap"/>
    <property type="match status" value="1"/>
</dbReference>
<accession>A0ABT2LZI7</accession>
<dbReference type="EMBL" id="JAODBU010000006">
    <property type="protein sequence ID" value="MCT7398713.1"/>
    <property type="molecule type" value="Genomic_DNA"/>
</dbReference>
<reference evidence="2" key="1">
    <citation type="submission" date="2022-09" db="EMBL/GenBank/DDBJ databases">
        <title>Eubacterium sp. LFL-14 isolated from human feces.</title>
        <authorList>
            <person name="Liu F."/>
        </authorList>
    </citation>
    <scope>NUCLEOTIDE SEQUENCE</scope>
    <source>
        <strain evidence="2">LFL-14</strain>
    </source>
</reference>
<name>A0ABT2LZI7_9FIRM</name>